<proteinExistence type="predicted"/>
<evidence type="ECO:0000313" key="3">
    <source>
        <dbReference type="EMBL" id="MBO1305349.1"/>
    </source>
</evidence>
<dbReference type="Gene3D" id="3.40.50.2300">
    <property type="match status" value="1"/>
</dbReference>
<keyword evidence="4" id="KW-1185">Reference proteome</keyword>
<reference evidence="3 4" key="1">
    <citation type="submission" date="2021-03" db="EMBL/GenBank/DDBJ databases">
        <title>Enterococcal diversity collection.</title>
        <authorList>
            <person name="Gilmore M.S."/>
            <person name="Schwartzman J."/>
            <person name="Van Tyne D."/>
            <person name="Martin M."/>
            <person name="Earl A.M."/>
            <person name="Manson A.L."/>
            <person name="Straub T."/>
            <person name="Salamzade R."/>
            <person name="Saavedra J."/>
            <person name="Lebreton F."/>
            <person name="Prichula J."/>
            <person name="Schaufler K."/>
            <person name="Gaca A."/>
            <person name="Sgardioli B."/>
            <person name="Wagenaar J."/>
            <person name="Strong T."/>
        </authorList>
    </citation>
    <scope>NUCLEOTIDE SEQUENCE [LARGE SCALE GENOMIC DNA]</scope>
    <source>
        <strain evidence="3 4">669A</strain>
    </source>
</reference>
<dbReference type="InterPro" id="IPR036095">
    <property type="entry name" value="PTS_EIIB-like_sf"/>
</dbReference>
<keyword evidence="1" id="KW-0808">Transferase</keyword>
<organism evidence="3 4">
    <name type="scientific">Candidatus Enterococcus moelleringii</name>
    <dbReference type="NCBI Taxonomy" id="2815325"/>
    <lineage>
        <taxon>Bacteria</taxon>
        <taxon>Bacillati</taxon>
        <taxon>Bacillota</taxon>
        <taxon>Bacilli</taxon>
        <taxon>Lactobacillales</taxon>
        <taxon>Enterococcaceae</taxon>
        <taxon>Enterococcus</taxon>
    </lineage>
</organism>
<feature type="domain" description="PTS EIIB type-2" evidence="2">
    <location>
        <begin position="5"/>
        <end position="98"/>
    </location>
</feature>
<sequence length="98" mass="10628">MAEVKTVVVVCGAGFATSTAGENEVKKLAKEMGIEVKMNKRRATEIKTVLSTMKPDMYLLMTPVTVELNAPKVNGVPFISGIGKDEALEEMRQILQGD</sequence>
<dbReference type="InterPro" id="IPR013011">
    <property type="entry name" value="PTS_EIIB_2"/>
</dbReference>
<name>A0ABS3L6U9_9ENTE</name>
<accession>A0ABS3L6U9</accession>
<dbReference type="Proteomes" id="UP000664601">
    <property type="component" value="Unassembled WGS sequence"/>
</dbReference>
<comment type="caution">
    <text evidence="3">The sequence shown here is derived from an EMBL/GenBank/DDBJ whole genome shotgun (WGS) entry which is preliminary data.</text>
</comment>
<dbReference type="InterPro" id="IPR003501">
    <property type="entry name" value="PTS_EIIB_2/3"/>
</dbReference>
<protein>
    <recommendedName>
        <fullName evidence="2">PTS EIIB type-2 domain-containing protein</fullName>
    </recommendedName>
</protein>
<dbReference type="SUPFAM" id="SSF52794">
    <property type="entry name" value="PTS system IIB component-like"/>
    <property type="match status" value="1"/>
</dbReference>
<evidence type="ECO:0000259" key="2">
    <source>
        <dbReference type="PROSITE" id="PS51099"/>
    </source>
</evidence>
<dbReference type="Pfam" id="PF02302">
    <property type="entry name" value="PTS_IIB"/>
    <property type="match status" value="1"/>
</dbReference>
<evidence type="ECO:0000313" key="4">
    <source>
        <dbReference type="Proteomes" id="UP000664601"/>
    </source>
</evidence>
<evidence type="ECO:0000256" key="1">
    <source>
        <dbReference type="ARBA" id="ARBA00022679"/>
    </source>
</evidence>
<dbReference type="EMBL" id="JAFREM010000006">
    <property type="protein sequence ID" value="MBO1305349.1"/>
    <property type="molecule type" value="Genomic_DNA"/>
</dbReference>
<dbReference type="RefSeq" id="WP_207672293.1">
    <property type="nucleotide sequence ID" value="NZ_JAFREM010000006.1"/>
</dbReference>
<dbReference type="PROSITE" id="PS51099">
    <property type="entry name" value="PTS_EIIB_TYPE_2"/>
    <property type="match status" value="1"/>
</dbReference>
<gene>
    <name evidence="3" type="ORF">JZO70_04215</name>
</gene>